<evidence type="ECO:0000313" key="2">
    <source>
        <dbReference type="Proteomes" id="UP001480595"/>
    </source>
</evidence>
<gene>
    <name evidence="1" type="ORF">PG994_007482</name>
</gene>
<dbReference type="RefSeq" id="XP_066715833.1">
    <property type="nucleotide sequence ID" value="XM_066858891.1"/>
</dbReference>
<dbReference type="EMBL" id="JAQQWL010000007">
    <property type="protein sequence ID" value="KAK8064844.1"/>
    <property type="molecule type" value="Genomic_DNA"/>
</dbReference>
<organism evidence="1 2">
    <name type="scientific">Apiospora phragmitis</name>
    <dbReference type="NCBI Taxonomy" id="2905665"/>
    <lineage>
        <taxon>Eukaryota</taxon>
        <taxon>Fungi</taxon>
        <taxon>Dikarya</taxon>
        <taxon>Ascomycota</taxon>
        <taxon>Pezizomycotina</taxon>
        <taxon>Sordariomycetes</taxon>
        <taxon>Xylariomycetidae</taxon>
        <taxon>Amphisphaeriales</taxon>
        <taxon>Apiosporaceae</taxon>
        <taxon>Apiospora</taxon>
    </lineage>
</organism>
<proteinExistence type="predicted"/>
<accession>A0ABR1V0X4</accession>
<reference evidence="1 2" key="1">
    <citation type="submission" date="2023-01" db="EMBL/GenBank/DDBJ databases">
        <title>Analysis of 21 Apiospora genomes using comparative genomics revels a genus with tremendous synthesis potential of carbohydrate active enzymes and secondary metabolites.</title>
        <authorList>
            <person name="Sorensen T."/>
        </authorList>
    </citation>
    <scope>NUCLEOTIDE SEQUENCE [LARGE SCALE GENOMIC DNA]</scope>
    <source>
        <strain evidence="1 2">CBS 135458</strain>
    </source>
</reference>
<evidence type="ECO:0000313" key="1">
    <source>
        <dbReference type="EMBL" id="KAK8064844.1"/>
    </source>
</evidence>
<dbReference type="Proteomes" id="UP001480595">
    <property type="component" value="Unassembled WGS sequence"/>
</dbReference>
<name>A0ABR1V0X4_9PEZI</name>
<keyword evidence="2" id="KW-1185">Reference proteome</keyword>
<dbReference type="GeneID" id="92091954"/>
<protein>
    <submittedName>
        <fullName evidence="1">Uncharacterized protein</fullName>
    </submittedName>
</protein>
<comment type="caution">
    <text evidence="1">The sequence shown here is derived from an EMBL/GenBank/DDBJ whole genome shotgun (WGS) entry which is preliminary data.</text>
</comment>
<sequence length="175" mass="19356">MTIAWGLEPAFVVNDLINGSKPCVLPLSHCTAATCWRPTTPRYIAYVYREFLECTFLTALHCPAMLASSVSSITGGNNGIYKYHRRQQTQMPLGCGLNAVAQPSKRQVLSDLLVKLYLFCWSGITCRNDLGLPNIQKKPTGVTVDWLLEDQTTYTRDNGRNGRPMALGAFAPDAQ</sequence>